<proteinExistence type="predicted"/>
<accession>A0A9N8HBK3</accession>
<evidence type="ECO:0000313" key="2">
    <source>
        <dbReference type="Proteomes" id="UP001153069"/>
    </source>
</evidence>
<evidence type="ECO:0000313" key="1">
    <source>
        <dbReference type="EMBL" id="CAB9508316.1"/>
    </source>
</evidence>
<gene>
    <name evidence="1" type="ORF">SEMRO_342_G121760.1</name>
</gene>
<organism evidence="1 2">
    <name type="scientific">Seminavis robusta</name>
    <dbReference type="NCBI Taxonomy" id="568900"/>
    <lineage>
        <taxon>Eukaryota</taxon>
        <taxon>Sar</taxon>
        <taxon>Stramenopiles</taxon>
        <taxon>Ochrophyta</taxon>
        <taxon>Bacillariophyta</taxon>
        <taxon>Bacillariophyceae</taxon>
        <taxon>Bacillariophycidae</taxon>
        <taxon>Naviculales</taxon>
        <taxon>Naviculaceae</taxon>
        <taxon>Seminavis</taxon>
    </lineage>
</organism>
<dbReference type="AlphaFoldDB" id="A0A9N8HBK3"/>
<comment type="caution">
    <text evidence="1">The sequence shown here is derived from an EMBL/GenBank/DDBJ whole genome shotgun (WGS) entry which is preliminary data.</text>
</comment>
<name>A0A9N8HBK3_9STRA</name>
<keyword evidence="2" id="KW-1185">Reference proteome</keyword>
<reference evidence="1" key="1">
    <citation type="submission" date="2020-06" db="EMBL/GenBank/DDBJ databases">
        <authorList>
            <consortium name="Plant Systems Biology data submission"/>
        </authorList>
    </citation>
    <scope>NUCLEOTIDE SEQUENCE</scope>
    <source>
        <strain evidence="1">D6</strain>
    </source>
</reference>
<protein>
    <submittedName>
        <fullName evidence="1">Uncharacterized protein</fullName>
    </submittedName>
</protein>
<dbReference type="Proteomes" id="UP001153069">
    <property type="component" value="Unassembled WGS sequence"/>
</dbReference>
<sequence>MTPRGILKIQTQAESMFSSFVQAKNPFTKRQCNVSFGNTEILVYPQLLDTSCGGPALTIGWEPVDRIVTTVQEYHSDNLEHSNGSKIHSIKAEHRISMLLSAGYSREQLYHHMLTFSLRGSNESKQQHSKTIYHKLQTLALKLAPLKLTGVKARPHPLRPCNTKH</sequence>
<dbReference type="EMBL" id="CAICTM010000341">
    <property type="protein sequence ID" value="CAB9508316.1"/>
    <property type="molecule type" value="Genomic_DNA"/>
</dbReference>